<keyword evidence="6" id="KW-0812">Transmembrane</keyword>
<sequence>MESDRKTEKSGNTACCSPMQIYRISGLKELSAGSRKGNLIRSGTLEAFQFLLVRREDGYWYMGQDGRRLKFGQTLAAGGLRLVWLGDFLAVGSDGEFELETLLQEKILSAGQIAGEMQENTAPDRGTVIFRRSPRGTSGLHEETVELELPPEQPPERKESLLLTAGPALTMTVPMLLGCSVTVYVARTGYGGGGIYLYLGLVTAVSSAGLAFFWSLARMREDKKREIREKQLRREKYGEYLQKIRRRLSEEAGYNTAMLHQLYPSAEECLQYTEKRPELWNRSPGEKDFLFARLGLGSVPFQVHLEMPKTGYRNDRDPLVSEMRRTAEEFRYLKSVPFGVSLQKDPVLGFAGSGAVRLMQLAAAQLSSACSGSDLKLGFFWNRENTDNRDWDCFRLFPHVWSEDGNRRLLAADREEAEEILAYLAGLFRKRGEEKENRHPHYVLFFQDPSALQGEWLLRCLLNRDGDIGLSAVFLADRPEELPFFCRTVVFSDGRRAVVRNPEAPAAEQAEFVPDRVSRRMLENFGRRTAGIRTGEERRSHAPPEQPGFLRLHNACTVQELSIAENWKSGRTWQNIRARIGYGADGETCFLDIHEKHHGPHGLIAGATGSGKSVLLEAFLLSLAVCYSPEDISFFIIDFKGGGLANQFEGIPHLAGSITNLSGSRIQRALLSVKSENRRRQRLLAAVGVNHIDAYTRLVKSGRAEEPMPHLLLVIDEFAELKREFPDFMQELISVAQVGRSLGIHLILATQKPGGTVSESIWSNSRFRICLRVQSRQDSMDMLRHGDAAGLVLPGQAYLQVGNDEIFRLFQAACPEYPYEGEAGRYRNGAVMLTRTGARAVQPLPVQSGENELDAVIGEIKRTAQRQKTVPCRPLWLPSLPDRITLAELEKNYPDPSKTGGREEAPELKTPVGLLDDPEHQRQLPLEVNFTEKGHMAVCGTAFCGKSTFLHTMLSGLLQNFGADRLQVLVLDFSSHLLEELAGREQVLAVLGEGEEDRTEEWMKKLEEEMNFRRKNGAGHRPDVLLVIDQLPEFRRETCGRYDDLLEALAVCGRQLRLYLAVSAAGFGIMEIPFRLAENIPQIFCLEQTEPLRYQDCLRVNRLSVCPEPGHRGRGLAAVCGSVLEFQTALAVSKETPDIRRQAEAVVDSKKISDIREQQEALTNNRQAARRPDKETERTCVRGAQKKTNKNRKETKL</sequence>
<dbReference type="InterPro" id="IPR050206">
    <property type="entry name" value="FtsK/SpoIIIE/SftA"/>
</dbReference>
<dbReference type="AlphaFoldDB" id="A0A7X2TMQ7"/>
<dbReference type="PROSITE" id="PS00079">
    <property type="entry name" value="MULTICOPPER_OXIDASE1"/>
    <property type="match status" value="1"/>
</dbReference>
<feature type="transmembrane region" description="Helical" evidence="6">
    <location>
        <begin position="195"/>
        <end position="217"/>
    </location>
</feature>
<dbReference type="PANTHER" id="PTHR22683:SF1">
    <property type="entry name" value="TYPE VII SECRETION SYSTEM PROTEIN ESSC"/>
    <property type="match status" value="1"/>
</dbReference>
<evidence type="ECO:0000256" key="4">
    <source>
        <dbReference type="PROSITE-ProRule" id="PRU00289"/>
    </source>
</evidence>
<accession>A0A7X2TMQ7</accession>
<evidence type="ECO:0000256" key="2">
    <source>
        <dbReference type="ARBA" id="ARBA00022741"/>
    </source>
</evidence>
<reference evidence="8 9" key="1">
    <citation type="submission" date="2019-08" db="EMBL/GenBank/DDBJ databases">
        <title>In-depth cultivation of the pig gut microbiome towards novel bacterial diversity and tailored functional studies.</title>
        <authorList>
            <person name="Wylensek D."/>
            <person name="Hitch T.C.A."/>
            <person name="Clavel T."/>
        </authorList>
    </citation>
    <scope>NUCLEOTIDE SEQUENCE [LARGE SCALE GENOMIC DNA]</scope>
    <source>
        <strain evidence="8 9">Oil+RF-744-WCA-WT-13</strain>
    </source>
</reference>
<dbReference type="EMBL" id="VUMV01000002">
    <property type="protein sequence ID" value="MST81412.1"/>
    <property type="molecule type" value="Genomic_DNA"/>
</dbReference>
<dbReference type="InterPro" id="IPR027417">
    <property type="entry name" value="P-loop_NTPase"/>
</dbReference>
<proteinExistence type="predicted"/>
<evidence type="ECO:0000259" key="7">
    <source>
        <dbReference type="PROSITE" id="PS50901"/>
    </source>
</evidence>
<dbReference type="SUPFAM" id="SSF52540">
    <property type="entry name" value="P-loop containing nucleoside triphosphate hydrolases"/>
    <property type="match status" value="2"/>
</dbReference>
<name>A0A7X2TMQ7_9FIRM</name>
<dbReference type="Pfam" id="PF01580">
    <property type="entry name" value="FtsK_SpoIIIE"/>
    <property type="match status" value="2"/>
</dbReference>
<feature type="binding site" evidence="4">
    <location>
        <begin position="940"/>
        <end position="947"/>
    </location>
    <ligand>
        <name>ATP</name>
        <dbReference type="ChEBI" id="CHEBI:30616"/>
    </ligand>
</feature>
<keyword evidence="6" id="KW-1133">Transmembrane helix</keyword>
<dbReference type="InterPro" id="IPR033138">
    <property type="entry name" value="Cu_oxidase_CS"/>
</dbReference>
<feature type="region of interest" description="Disordered" evidence="5">
    <location>
        <begin position="1159"/>
        <end position="1197"/>
    </location>
</feature>
<keyword evidence="1" id="KW-0479">Metal-binding</keyword>
<feature type="binding site" evidence="4">
    <location>
        <begin position="606"/>
        <end position="613"/>
    </location>
    <ligand>
        <name>ATP</name>
        <dbReference type="ChEBI" id="CHEBI:30616"/>
    </ligand>
</feature>
<evidence type="ECO:0000256" key="3">
    <source>
        <dbReference type="ARBA" id="ARBA00022840"/>
    </source>
</evidence>
<evidence type="ECO:0000256" key="5">
    <source>
        <dbReference type="SAM" id="MobiDB-lite"/>
    </source>
</evidence>
<keyword evidence="2 4" id="KW-0547">Nucleotide-binding</keyword>
<dbReference type="Gene3D" id="3.40.50.300">
    <property type="entry name" value="P-loop containing nucleotide triphosphate hydrolases"/>
    <property type="match status" value="2"/>
</dbReference>
<evidence type="ECO:0000313" key="8">
    <source>
        <dbReference type="EMBL" id="MST81412.1"/>
    </source>
</evidence>
<dbReference type="Proteomes" id="UP000466864">
    <property type="component" value="Unassembled WGS sequence"/>
</dbReference>
<protein>
    <recommendedName>
        <fullName evidence="7">FtsK domain-containing protein</fullName>
    </recommendedName>
</protein>
<evidence type="ECO:0000313" key="9">
    <source>
        <dbReference type="Proteomes" id="UP000466864"/>
    </source>
</evidence>
<dbReference type="InterPro" id="IPR002543">
    <property type="entry name" value="FtsK_dom"/>
</dbReference>
<dbReference type="CDD" id="cd01127">
    <property type="entry name" value="TrwB_TraG_TraD_VirD4"/>
    <property type="match status" value="1"/>
</dbReference>
<keyword evidence="3 4" id="KW-0067">ATP-binding</keyword>
<dbReference type="RefSeq" id="WP_154457220.1">
    <property type="nucleotide sequence ID" value="NZ_VUMV01000002.1"/>
</dbReference>
<dbReference type="GO" id="GO:0003677">
    <property type="term" value="F:DNA binding"/>
    <property type="evidence" value="ECO:0007669"/>
    <property type="project" value="InterPro"/>
</dbReference>
<dbReference type="PROSITE" id="PS50901">
    <property type="entry name" value="FTSK"/>
    <property type="match status" value="2"/>
</dbReference>
<gene>
    <name evidence="8" type="ORF">FYJ60_03645</name>
</gene>
<keyword evidence="9" id="KW-1185">Reference proteome</keyword>
<dbReference type="GO" id="GO:0005524">
    <property type="term" value="F:ATP binding"/>
    <property type="evidence" value="ECO:0007669"/>
    <property type="project" value="UniProtKB-UniRule"/>
</dbReference>
<comment type="caution">
    <text evidence="8">The sequence shown here is derived from an EMBL/GenBank/DDBJ whole genome shotgun (WGS) entry which is preliminary data.</text>
</comment>
<dbReference type="InterPro" id="IPR003593">
    <property type="entry name" value="AAA+_ATPase"/>
</dbReference>
<feature type="domain" description="FtsK" evidence="7">
    <location>
        <begin position="923"/>
        <end position="1095"/>
    </location>
</feature>
<keyword evidence="6" id="KW-0472">Membrane</keyword>
<dbReference type="SMART" id="SM00382">
    <property type="entry name" value="AAA"/>
    <property type="match status" value="2"/>
</dbReference>
<organism evidence="8 9">
    <name type="scientific">Bilifractor porci</name>
    <dbReference type="NCBI Taxonomy" id="2606636"/>
    <lineage>
        <taxon>Bacteria</taxon>
        <taxon>Bacillati</taxon>
        <taxon>Bacillota</taxon>
        <taxon>Clostridia</taxon>
        <taxon>Lachnospirales</taxon>
        <taxon>Lachnospiraceae</taxon>
        <taxon>Bilifractor</taxon>
    </lineage>
</organism>
<feature type="domain" description="FtsK" evidence="7">
    <location>
        <begin position="586"/>
        <end position="780"/>
    </location>
</feature>
<evidence type="ECO:0000256" key="1">
    <source>
        <dbReference type="ARBA" id="ARBA00022723"/>
    </source>
</evidence>
<evidence type="ECO:0000256" key="6">
    <source>
        <dbReference type="SAM" id="Phobius"/>
    </source>
</evidence>
<dbReference type="GO" id="GO:0046872">
    <property type="term" value="F:metal ion binding"/>
    <property type="evidence" value="ECO:0007669"/>
    <property type="project" value="UniProtKB-KW"/>
</dbReference>
<feature type="transmembrane region" description="Helical" evidence="6">
    <location>
        <begin position="161"/>
        <end position="183"/>
    </location>
</feature>
<feature type="compositionally biased region" description="Basic and acidic residues" evidence="5">
    <location>
        <begin position="1170"/>
        <end position="1180"/>
    </location>
</feature>
<dbReference type="PANTHER" id="PTHR22683">
    <property type="entry name" value="SPORULATION PROTEIN RELATED"/>
    <property type="match status" value="1"/>
</dbReference>